<reference evidence="1 2" key="1">
    <citation type="submission" date="2017-09" db="EMBL/GenBank/DDBJ databases">
        <title>Genomics of the genus Arcobacter.</title>
        <authorList>
            <person name="Perez-Cataluna A."/>
            <person name="Figueras M.J."/>
            <person name="Salas-Masso N."/>
        </authorList>
    </citation>
    <scope>NUCLEOTIDE SEQUENCE [LARGE SCALE GENOMIC DNA]</scope>
    <source>
        <strain evidence="1 2">CECT 7834</strain>
    </source>
</reference>
<dbReference type="RefSeq" id="WP_129013627.1">
    <property type="nucleotide sequence ID" value="NZ_CBCSEI010000008.1"/>
</dbReference>
<evidence type="ECO:0008006" key="3">
    <source>
        <dbReference type="Google" id="ProtNLM"/>
    </source>
</evidence>
<dbReference type="Pfam" id="PF09669">
    <property type="entry name" value="Phage_pRha"/>
    <property type="match status" value="1"/>
</dbReference>
<evidence type="ECO:0000313" key="1">
    <source>
        <dbReference type="EMBL" id="RXI41298.1"/>
    </source>
</evidence>
<sequence length="90" mass="10296">MNKLVVKHKVKGEDVPVTTSLRVAEIFDKRHDNVVRDIEKLIDDMKPDTSDLRSQMFTLSTYKNRGKDLTIIGEQTQLKSSLKPLNTNLV</sequence>
<organism evidence="1 2">
    <name type="scientific">Arcobacter cloacae</name>
    <dbReference type="NCBI Taxonomy" id="1054034"/>
    <lineage>
        <taxon>Bacteria</taxon>
        <taxon>Pseudomonadati</taxon>
        <taxon>Campylobacterota</taxon>
        <taxon>Epsilonproteobacteria</taxon>
        <taxon>Campylobacterales</taxon>
        <taxon>Arcobacteraceae</taxon>
        <taxon>Arcobacter</taxon>
    </lineage>
</organism>
<gene>
    <name evidence="1" type="ORF">CP963_07855</name>
</gene>
<dbReference type="AlphaFoldDB" id="A0AA94JVG5"/>
<dbReference type="Proteomes" id="UP000290378">
    <property type="component" value="Unassembled WGS sequence"/>
</dbReference>
<keyword evidence="2" id="KW-1185">Reference proteome</keyword>
<evidence type="ECO:0000313" key="2">
    <source>
        <dbReference type="Proteomes" id="UP000290378"/>
    </source>
</evidence>
<name>A0AA94JVG5_9BACT</name>
<proteinExistence type="predicted"/>
<accession>A0AA94JVG5</accession>
<comment type="caution">
    <text evidence="1">The sequence shown here is derived from an EMBL/GenBank/DDBJ whole genome shotgun (WGS) entry which is preliminary data.</text>
</comment>
<protein>
    <recommendedName>
        <fullName evidence="3">Phage regulatory protein, Rha family</fullName>
    </recommendedName>
</protein>
<dbReference type="EMBL" id="NXII01000008">
    <property type="protein sequence ID" value="RXI41298.1"/>
    <property type="molecule type" value="Genomic_DNA"/>
</dbReference>
<dbReference type="InterPro" id="IPR014054">
    <property type="entry name" value="Phage_regulatory_Rha"/>
</dbReference>